<keyword evidence="1" id="KW-0812">Transmembrane</keyword>
<accession>G0U2Q8</accession>
<gene>
    <name evidence="2" type="ORF">TVY486_0903830</name>
</gene>
<dbReference type="GO" id="GO:0016301">
    <property type="term" value="F:kinase activity"/>
    <property type="evidence" value="ECO:0007669"/>
    <property type="project" value="UniProtKB-KW"/>
</dbReference>
<protein>
    <submittedName>
        <fullName evidence="2">Putative map kinase</fullName>
    </submittedName>
</protein>
<feature type="transmembrane region" description="Helical" evidence="1">
    <location>
        <begin position="290"/>
        <end position="314"/>
    </location>
</feature>
<organism evidence="2">
    <name type="scientific">Trypanosoma vivax (strain Y486)</name>
    <dbReference type="NCBI Taxonomy" id="1055687"/>
    <lineage>
        <taxon>Eukaryota</taxon>
        <taxon>Discoba</taxon>
        <taxon>Euglenozoa</taxon>
        <taxon>Kinetoplastea</taxon>
        <taxon>Metakinetoplastina</taxon>
        <taxon>Trypanosomatida</taxon>
        <taxon>Trypanosomatidae</taxon>
        <taxon>Trypanosoma</taxon>
        <taxon>Duttonella</taxon>
    </lineage>
</organism>
<proteinExistence type="predicted"/>
<keyword evidence="1" id="KW-0472">Membrane</keyword>
<feature type="non-terminal residue" evidence="2">
    <location>
        <position position="550"/>
    </location>
</feature>
<feature type="transmembrane region" description="Helical" evidence="1">
    <location>
        <begin position="321"/>
        <end position="343"/>
    </location>
</feature>
<keyword evidence="1" id="KW-1133">Transmembrane helix</keyword>
<evidence type="ECO:0000313" key="2">
    <source>
        <dbReference type="EMBL" id="CCC50562.1"/>
    </source>
</evidence>
<keyword evidence="2" id="KW-0418">Kinase</keyword>
<dbReference type="VEuPathDB" id="TriTrypDB:TvY486_0903830"/>
<dbReference type="EMBL" id="HE573025">
    <property type="protein sequence ID" value="CCC50562.1"/>
    <property type="molecule type" value="Genomic_DNA"/>
</dbReference>
<reference evidence="2" key="1">
    <citation type="journal article" date="2012" name="Proc. Natl. Acad. Sci. U.S.A.">
        <title>Antigenic diversity is generated by distinct evolutionary mechanisms in African trypanosome species.</title>
        <authorList>
            <person name="Jackson A.P."/>
            <person name="Berry A."/>
            <person name="Aslett M."/>
            <person name="Allison H.C."/>
            <person name="Burton P."/>
            <person name="Vavrova-Anderson J."/>
            <person name="Brown R."/>
            <person name="Browne H."/>
            <person name="Corton N."/>
            <person name="Hauser H."/>
            <person name="Gamble J."/>
            <person name="Gilderthorp R."/>
            <person name="Marcello L."/>
            <person name="McQuillan J."/>
            <person name="Otto T.D."/>
            <person name="Quail M.A."/>
            <person name="Sanders M.J."/>
            <person name="van Tonder A."/>
            <person name="Ginger M.L."/>
            <person name="Field M.C."/>
            <person name="Barry J.D."/>
            <person name="Hertz-Fowler C."/>
            <person name="Berriman M."/>
        </authorList>
    </citation>
    <scope>NUCLEOTIDE SEQUENCE</scope>
    <source>
        <strain evidence="2">Y486</strain>
    </source>
</reference>
<keyword evidence="2" id="KW-0808">Transferase</keyword>
<evidence type="ECO:0000256" key="1">
    <source>
        <dbReference type="SAM" id="Phobius"/>
    </source>
</evidence>
<name>G0U2Q8_TRYVY</name>
<dbReference type="AlphaFoldDB" id="G0U2Q8"/>
<sequence length="550" mass="60666">MYLQVGVHLYACGWLLGWFHTPSMWKEIRQGTLMQPDSLCAPFSLRFSLPLNVFIASGKLQKTLNILVTYIKEASVLYWSMVPREGDTPLGRVQEGMMGRPYGGKTLLSEPLVPMRFFTPFFATAPLTNTRTGVRLQYFLGGLQQLSQLVHDLAVGALACKGRNGTALRFALIFQLDYFLTITLGNDEFMGSVVPVRKSDTTVAGYVDTICWLGKGFLQRWREATQASLFPSGDAPSCDVVKRWVALKNAADFISLHTASYHDLQNRLTIRHSTQRVLCSLLGEASALRWITPTGVIIGFLFTLAEVLSLWMFAAKKFPTLVAFVTITLMATFGMLLFFFYIYSIGSARCEWVADILLKSHLAGFSAGAVQGTQMEAKVEFTMPSTSVGAASLVMNSDVVDERLVLIGVADTTSLAICSWNLAAQCVTGLPPVQVINKPLHAVMDAKSAQRICLLLKKLEGTASRTRPKQQNTSPVQSQRTFIFLNKTRCGAPVLVEAEAAIAYANETVIGMIVGEVIEAEEEAMRSYLLHVHRHSLECALDLCRDMGES</sequence>